<dbReference type="EMBL" id="VTUW01000029">
    <property type="protein sequence ID" value="KAA1185387.1"/>
    <property type="molecule type" value="Genomic_DNA"/>
</dbReference>
<dbReference type="GO" id="GO:0005829">
    <property type="term" value="C:cytosol"/>
    <property type="evidence" value="ECO:0007669"/>
    <property type="project" value="TreeGrafter"/>
</dbReference>
<name>A0A5B0WFC0_9GAMM</name>
<sequence>MTFDNDLEFLSHYALRERGVNENINGLIRQEFPKETDFNKISNREISFVVNRLNNFLLKDSEWQSYQ</sequence>
<evidence type="ECO:0000313" key="1">
    <source>
        <dbReference type="EMBL" id="KAA1185387.1"/>
    </source>
</evidence>
<proteinExistence type="predicted"/>
<gene>
    <name evidence="1" type="ORF">F0L16_14585</name>
</gene>
<dbReference type="AlphaFoldDB" id="A0A5B0WFC0"/>
<comment type="caution">
    <text evidence="1">The sequence shown here is derived from an EMBL/GenBank/DDBJ whole genome shotgun (WGS) entry which is preliminary data.</text>
</comment>
<accession>A0A5B0WFC0</accession>
<reference evidence="1 2" key="1">
    <citation type="submission" date="2019-09" db="EMBL/GenBank/DDBJ databases">
        <title>Whole genome sequence of Photorhabdus heterorhabditis strain ETL (Enterobacteriales: Enterobacteriaceae) a bacterial symbiont of Heterorhabditis zealandica strain ETL (Rhabditida: Heterorhabditidae).</title>
        <authorList>
            <person name="Lulamba T.E."/>
            <person name="Serepa-Dlamini M.H."/>
        </authorList>
    </citation>
    <scope>NUCLEOTIDE SEQUENCE [LARGE SCALE GENOMIC DNA]</scope>
    <source>
        <strain evidence="1 2">ETL</strain>
    </source>
</reference>
<protein>
    <recommendedName>
        <fullName evidence="3">IS30 family transposase</fullName>
    </recommendedName>
</protein>
<dbReference type="GO" id="GO:0004803">
    <property type="term" value="F:transposase activity"/>
    <property type="evidence" value="ECO:0007669"/>
    <property type="project" value="TreeGrafter"/>
</dbReference>
<dbReference type="PANTHER" id="PTHR10948:SF23">
    <property type="entry name" value="TRANSPOSASE INSI FOR INSERTION SEQUENCE ELEMENT IS30A-RELATED"/>
    <property type="match status" value="1"/>
</dbReference>
<evidence type="ECO:0008006" key="3">
    <source>
        <dbReference type="Google" id="ProtNLM"/>
    </source>
</evidence>
<dbReference type="InterPro" id="IPR051917">
    <property type="entry name" value="Transposase-Integrase"/>
</dbReference>
<dbReference type="Proteomes" id="UP000322184">
    <property type="component" value="Unassembled WGS sequence"/>
</dbReference>
<dbReference type="PANTHER" id="PTHR10948">
    <property type="entry name" value="TRANSPOSASE"/>
    <property type="match status" value="1"/>
</dbReference>
<evidence type="ECO:0000313" key="2">
    <source>
        <dbReference type="Proteomes" id="UP000322184"/>
    </source>
</evidence>
<organism evidence="1 2">
    <name type="scientific">Photorhabdus heterorhabditis</name>
    <dbReference type="NCBI Taxonomy" id="880156"/>
    <lineage>
        <taxon>Bacteria</taxon>
        <taxon>Pseudomonadati</taxon>
        <taxon>Pseudomonadota</taxon>
        <taxon>Gammaproteobacteria</taxon>
        <taxon>Enterobacterales</taxon>
        <taxon>Morganellaceae</taxon>
        <taxon>Photorhabdus</taxon>
    </lineage>
</organism>
<dbReference type="GO" id="GO:0032196">
    <property type="term" value="P:transposition"/>
    <property type="evidence" value="ECO:0007669"/>
    <property type="project" value="TreeGrafter"/>
</dbReference>